<dbReference type="PANTHER" id="PTHR45586">
    <property type="entry name" value="TPR REPEAT-CONTAINING PROTEIN PA4667"/>
    <property type="match status" value="1"/>
</dbReference>
<dbReference type="PANTHER" id="PTHR45586:SF1">
    <property type="entry name" value="LIPOPOLYSACCHARIDE ASSEMBLY PROTEIN B"/>
    <property type="match status" value="1"/>
</dbReference>
<protein>
    <submittedName>
        <fullName evidence="4">Tetratricopeptide repeat protein</fullName>
    </submittedName>
</protein>
<dbReference type="InterPro" id="IPR051012">
    <property type="entry name" value="CellSynth/LPSAsmb/PSIAsmb"/>
</dbReference>
<evidence type="ECO:0000256" key="1">
    <source>
        <dbReference type="ARBA" id="ARBA00022737"/>
    </source>
</evidence>
<dbReference type="AlphaFoldDB" id="A0A5C4RRC0"/>
<keyword evidence="1" id="KW-0677">Repeat</keyword>
<evidence type="ECO:0000313" key="4">
    <source>
        <dbReference type="EMBL" id="TNJ33514.1"/>
    </source>
</evidence>
<dbReference type="Pfam" id="PF13432">
    <property type="entry name" value="TPR_16"/>
    <property type="match status" value="1"/>
</dbReference>
<gene>
    <name evidence="4" type="ORF">E1B00_09135</name>
</gene>
<keyword evidence="2" id="KW-0802">TPR repeat</keyword>
<dbReference type="EMBL" id="SMDR01000002">
    <property type="protein sequence ID" value="TNJ33514.1"/>
    <property type="molecule type" value="Genomic_DNA"/>
</dbReference>
<evidence type="ECO:0000256" key="2">
    <source>
        <dbReference type="ARBA" id="ARBA00022803"/>
    </source>
</evidence>
<keyword evidence="5" id="KW-1185">Reference proteome</keyword>
<dbReference type="Gene3D" id="1.25.40.10">
    <property type="entry name" value="Tetratricopeptide repeat domain"/>
    <property type="match status" value="2"/>
</dbReference>
<keyword evidence="3" id="KW-0732">Signal</keyword>
<sequence length="552" mass="60326">MNWRPRSWSALLFPMLLVFAGPGAAALPPPIGDVMAGEFALQEGNLKAAARYYLLAAQVSPDAGLAERATRVAVLAEQPAMAERALARWRALAPDSLSMRAAALSLAMRQGGHEQAMQEVRELLSAPGDEGFQALLAVMAQARGDEAVIARGVARSIHQEALLPSTLSSWLQFAGLARRLDDRPLSDQIVEAGLARFPDDPRARLLRASRLREAGDDAGARAALQALGDADDLPDELRRPTAGELARLGAFREAAALLATAPQDDGTYGQRAAWLVAAEDPAGLLALYREVEGLAAAPSPSRRLLLGHLAEALEHWDDAERWYAGIPRGAGHDTAMLRRARALDQLDRTADALDLLHELQADESADGERQRDSYLFESELLERRQRPDEALTAIDKGLKVFEDDPVMLYARAMLHERGDRVEAALADLRRIIDENPEDAQALNAYGYTLADRTGRFAEALPYVERAYALAPESAPVIDSLGWVNFNLGRTERALELLQRAWARLKDPEIAAHLGEVLWTSGRRDEARAVWLAGAEVDADNPALRRAMEKFKP</sequence>
<dbReference type="Pfam" id="PF14559">
    <property type="entry name" value="TPR_19"/>
    <property type="match status" value="1"/>
</dbReference>
<dbReference type="SUPFAM" id="SSF48452">
    <property type="entry name" value="TPR-like"/>
    <property type="match status" value="1"/>
</dbReference>
<feature type="chain" id="PRO_5022802091" evidence="3">
    <location>
        <begin position="21"/>
        <end position="552"/>
    </location>
</feature>
<dbReference type="RefSeq" id="WP_139447996.1">
    <property type="nucleotide sequence ID" value="NZ_SMDR01000002.1"/>
</dbReference>
<dbReference type="SMART" id="SM00028">
    <property type="entry name" value="TPR"/>
    <property type="match status" value="4"/>
</dbReference>
<dbReference type="Proteomes" id="UP000305760">
    <property type="component" value="Unassembled WGS sequence"/>
</dbReference>
<evidence type="ECO:0000256" key="3">
    <source>
        <dbReference type="SAM" id="SignalP"/>
    </source>
</evidence>
<comment type="caution">
    <text evidence="4">The sequence shown here is derived from an EMBL/GenBank/DDBJ whole genome shotgun (WGS) entry which is preliminary data.</text>
</comment>
<evidence type="ECO:0000313" key="5">
    <source>
        <dbReference type="Proteomes" id="UP000305760"/>
    </source>
</evidence>
<dbReference type="InterPro" id="IPR019734">
    <property type="entry name" value="TPR_rpt"/>
</dbReference>
<dbReference type="OrthoDB" id="9766710at2"/>
<accession>A0A5C4RRC0</accession>
<organism evidence="4 5">
    <name type="scientific">Arenimonas terrae</name>
    <dbReference type="NCBI Taxonomy" id="2546226"/>
    <lineage>
        <taxon>Bacteria</taxon>
        <taxon>Pseudomonadati</taxon>
        <taxon>Pseudomonadota</taxon>
        <taxon>Gammaproteobacteria</taxon>
        <taxon>Lysobacterales</taxon>
        <taxon>Lysobacteraceae</taxon>
        <taxon>Arenimonas</taxon>
    </lineage>
</organism>
<reference evidence="4 5" key="1">
    <citation type="submission" date="2019-03" db="EMBL/GenBank/DDBJ databases">
        <title>Arenimonas daejeonensis sp. nov., isolated from compost.</title>
        <authorList>
            <person name="Jeon C.O."/>
        </authorList>
    </citation>
    <scope>NUCLEOTIDE SEQUENCE [LARGE SCALE GENOMIC DNA]</scope>
    <source>
        <strain evidence="4 5">R29</strain>
    </source>
</reference>
<feature type="signal peptide" evidence="3">
    <location>
        <begin position="1"/>
        <end position="20"/>
    </location>
</feature>
<proteinExistence type="predicted"/>
<dbReference type="InterPro" id="IPR011990">
    <property type="entry name" value="TPR-like_helical_dom_sf"/>
</dbReference>
<name>A0A5C4RRC0_9GAMM</name>